<dbReference type="InterPro" id="IPR029063">
    <property type="entry name" value="SAM-dependent_MTases_sf"/>
</dbReference>
<proteinExistence type="predicted"/>
<name>A0A1Y5SLY0_9RHOB</name>
<gene>
    <name evidence="3" type="ORF">PSA7680_02214</name>
</gene>
<dbReference type="Gene3D" id="3.40.50.150">
    <property type="entry name" value="Vaccinia Virus protein VP39"/>
    <property type="match status" value="1"/>
</dbReference>
<evidence type="ECO:0000259" key="2">
    <source>
        <dbReference type="Pfam" id="PF05050"/>
    </source>
</evidence>
<dbReference type="PANTHER" id="PTHR34203">
    <property type="entry name" value="METHYLTRANSFERASE, FKBM FAMILY PROTEIN"/>
    <property type="match status" value="1"/>
</dbReference>
<reference evidence="3 4" key="1">
    <citation type="submission" date="2017-03" db="EMBL/GenBank/DDBJ databases">
        <authorList>
            <person name="Afonso C.L."/>
            <person name="Miller P.J."/>
            <person name="Scott M.A."/>
            <person name="Spackman E."/>
            <person name="Goraichik I."/>
            <person name="Dimitrov K.M."/>
            <person name="Suarez D.L."/>
            <person name="Swayne D.E."/>
        </authorList>
    </citation>
    <scope>NUCLEOTIDE SEQUENCE [LARGE SCALE GENOMIC DNA]</scope>
    <source>
        <strain evidence="3 4">CECT 7680</strain>
    </source>
</reference>
<evidence type="ECO:0000313" key="3">
    <source>
        <dbReference type="EMBL" id="SLN43769.1"/>
    </source>
</evidence>
<evidence type="ECO:0000313" key="4">
    <source>
        <dbReference type="Proteomes" id="UP000193409"/>
    </source>
</evidence>
<dbReference type="Proteomes" id="UP000193409">
    <property type="component" value="Unassembled WGS sequence"/>
</dbReference>
<organism evidence="3 4">
    <name type="scientific">Pseudoruegeria aquimaris</name>
    <dbReference type="NCBI Taxonomy" id="393663"/>
    <lineage>
        <taxon>Bacteria</taxon>
        <taxon>Pseudomonadati</taxon>
        <taxon>Pseudomonadota</taxon>
        <taxon>Alphaproteobacteria</taxon>
        <taxon>Rhodobacterales</taxon>
        <taxon>Roseobacteraceae</taxon>
        <taxon>Pseudoruegeria</taxon>
    </lineage>
</organism>
<feature type="compositionally biased region" description="Basic and acidic residues" evidence="1">
    <location>
        <begin position="243"/>
        <end position="252"/>
    </location>
</feature>
<keyword evidence="4" id="KW-1185">Reference proteome</keyword>
<dbReference type="Pfam" id="PF05050">
    <property type="entry name" value="Methyltransf_21"/>
    <property type="match status" value="1"/>
</dbReference>
<accession>A0A1Y5SLY0</accession>
<dbReference type="SUPFAM" id="SSF53335">
    <property type="entry name" value="S-adenosyl-L-methionine-dependent methyltransferases"/>
    <property type="match status" value="1"/>
</dbReference>
<dbReference type="PANTHER" id="PTHR34203:SF15">
    <property type="entry name" value="SLL1173 PROTEIN"/>
    <property type="match status" value="1"/>
</dbReference>
<protein>
    <recommendedName>
        <fullName evidence="2">Methyltransferase FkbM domain-containing protein</fullName>
    </recommendedName>
</protein>
<dbReference type="InterPro" id="IPR006342">
    <property type="entry name" value="FkbM_mtfrase"/>
</dbReference>
<dbReference type="EMBL" id="FWFQ01000014">
    <property type="protein sequence ID" value="SLN43769.1"/>
    <property type="molecule type" value="Genomic_DNA"/>
</dbReference>
<feature type="region of interest" description="Disordered" evidence="1">
    <location>
        <begin position="242"/>
        <end position="265"/>
    </location>
</feature>
<dbReference type="InterPro" id="IPR052514">
    <property type="entry name" value="SAM-dependent_MTase"/>
</dbReference>
<evidence type="ECO:0000256" key="1">
    <source>
        <dbReference type="SAM" id="MobiDB-lite"/>
    </source>
</evidence>
<dbReference type="AlphaFoldDB" id="A0A1Y5SLY0"/>
<dbReference type="NCBIfam" id="TIGR01444">
    <property type="entry name" value="fkbM_fam"/>
    <property type="match status" value="1"/>
</dbReference>
<sequence>MAAFPKDIYVGRSLEAYGEWCPAEIALLGQVVRSGDTVVDAGANIGAHTVPFSRLVGPQGLVFAIEMMPETAALLSFNTVLNGCGNVRVINAGVSAAPGRIAMPRIRTDSAYNFGSLSVERMEKAGAGHGAVSVPLQPLDELIRCTSLALIKADVEGHEADLLRGARNLIRTHAPVLYLEADQPESAEALCGLLSEFGYAGYWHRAPLFSPGNWKNNAEDVFGNVTCINMLCVPQARPVQGLKRADGPESHPKFRRHPHQDVQAD</sequence>
<feature type="domain" description="Methyltransferase FkbM" evidence="2">
    <location>
        <begin position="40"/>
        <end position="199"/>
    </location>
</feature>